<dbReference type="EMBL" id="RZHH01000003">
    <property type="protein sequence ID" value="RYJ08283.1"/>
    <property type="molecule type" value="Genomic_DNA"/>
</dbReference>
<dbReference type="GO" id="GO:0043138">
    <property type="term" value="F:3'-5' DNA helicase activity"/>
    <property type="evidence" value="ECO:0007669"/>
    <property type="project" value="UniProtKB-EC"/>
</dbReference>
<sequence length="573" mass="64850">MSVESQKQNEKQRMESPETIVISNDGTQLPVVEVLTGRGFITGKSGSGKSNSAGVLIEELLDGGFPVLLVDTDGEYWGLKEEYEILHLGADEECDMQVGVEHAEKIAQLALDQNIPIILDVSGYLDEDNASELIKEVARSLFTKEKKLKRPFLMLLEEVHEYIPEGGGLDECGQMLVKVAKRGRKHGLGLCGISQRPADVKKDFITQCDWLVWHRLTWENDTAVVRRVLGSSYADQIQSLDDGEAFMMTDWNDEIRQIQFKRKKTFDAGATPGLDEFERPDLKSVSGDILDELEEISETKRKEQSRIDELESTLQKKNEELDDLRDELERAQDVSKLAEQFTTALSRVEGGNSEEIQATVEEIREEKNEEIRRLEEENQSLKAENKKLRERLADLEGRVEAVEQIETFEENLEEAAEAYSRLGDALDLHPEEEQTTRLKKRVQALQEKVEQLKSGEALQGIELEYKEFVQDEAVQEQIERAKRDATSPRYVKGVISCIIESDTPVTYDEIAEHLDISTNSHVATAVNALAKRDVVEKSKRGGKTTVDLKVEAINNIRETSKRRTQAKELMTDL</sequence>
<dbReference type="InterPro" id="IPR027417">
    <property type="entry name" value="P-loop_NTPase"/>
</dbReference>
<dbReference type="PANTHER" id="PTHR42957:SF1">
    <property type="entry name" value="HELICASE MJ1565-RELATED"/>
    <property type="match status" value="1"/>
</dbReference>
<evidence type="ECO:0000313" key="7">
    <source>
        <dbReference type="EMBL" id="RYJ08283.1"/>
    </source>
</evidence>
<protein>
    <submittedName>
        <fullName evidence="7">DUF87 domain-containing protein</fullName>
    </submittedName>
</protein>
<dbReference type="Gene3D" id="1.10.10.10">
    <property type="entry name" value="Winged helix-like DNA-binding domain superfamily/Winged helix DNA-binding domain"/>
    <property type="match status" value="1"/>
</dbReference>
<dbReference type="InterPro" id="IPR002789">
    <property type="entry name" value="HerA_central"/>
</dbReference>
<comment type="catalytic activity">
    <reaction evidence="2">
        <text>Couples ATP hydrolysis with the unwinding of duplex DNA by translocating in the 3'-5' direction.</text>
        <dbReference type="EC" id="5.6.2.4"/>
    </reaction>
</comment>
<dbReference type="GO" id="GO:0043139">
    <property type="term" value="F:5'-3' DNA helicase activity"/>
    <property type="evidence" value="ECO:0007669"/>
    <property type="project" value="UniProtKB-EC"/>
</dbReference>
<proteinExistence type="inferred from homology"/>
<name>A0A482TB80_9EURY</name>
<reference evidence="7 8" key="1">
    <citation type="submission" date="2018-12" db="EMBL/GenBank/DDBJ databases">
        <title>Genome analysis provides insights into bioremediation potentialities of Halogeometricum borinquense strain N11.</title>
        <authorList>
            <person name="Najjari A."/>
            <person name="Youssef N."/>
            <person name="Fhoula I."/>
            <person name="Ben Dhia O."/>
            <person name="Mahjoubi M."/>
            <person name="Ouzari H.I."/>
            <person name="Cherif A."/>
        </authorList>
    </citation>
    <scope>NUCLEOTIDE SEQUENCE [LARGE SCALE GENOMIC DNA]</scope>
    <source>
        <strain evidence="7 8">N11</strain>
    </source>
</reference>
<gene>
    <name evidence="7" type="ORF">ELS19_17155</name>
</gene>
<dbReference type="InterPro" id="IPR008571">
    <property type="entry name" value="HerA-like"/>
</dbReference>
<evidence type="ECO:0000259" key="6">
    <source>
        <dbReference type="Pfam" id="PF01935"/>
    </source>
</evidence>
<comment type="catalytic activity">
    <reaction evidence="4">
        <text>ATP + H2O = ADP + phosphate + H(+)</text>
        <dbReference type="Rhea" id="RHEA:13065"/>
        <dbReference type="ChEBI" id="CHEBI:15377"/>
        <dbReference type="ChEBI" id="CHEBI:15378"/>
        <dbReference type="ChEBI" id="CHEBI:30616"/>
        <dbReference type="ChEBI" id="CHEBI:43474"/>
        <dbReference type="ChEBI" id="CHEBI:456216"/>
        <dbReference type="EC" id="5.6.2.4"/>
    </reaction>
</comment>
<dbReference type="Proteomes" id="UP000294028">
    <property type="component" value="Unassembled WGS sequence"/>
</dbReference>
<comment type="catalytic activity">
    <reaction evidence="3">
        <text>ATP + H2O = ADP + phosphate + H(+)</text>
        <dbReference type="Rhea" id="RHEA:13065"/>
        <dbReference type="ChEBI" id="CHEBI:15377"/>
        <dbReference type="ChEBI" id="CHEBI:15378"/>
        <dbReference type="ChEBI" id="CHEBI:30616"/>
        <dbReference type="ChEBI" id="CHEBI:43474"/>
        <dbReference type="ChEBI" id="CHEBI:456216"/>
        <dbReference type="EC" id="5.6.2.3"/>
    </reaction>
</comment>
<evidence type="ECO:0000256" key="5">
    <source>
        <dbReference type="SAM" id="Coils"/>
    </source>
</evidence>
<feature type="coiled-coil region" evidence="5">
    <location>
        <begin position="293"/>
        <end position="455"/>
    </location>
</feature>
<accession>A0A482TB80</accession>
<organism evidence="7 8">
    <name type="scientific">Halogeometricum borinquense</name>
    <dbReference type="NCBI Taxonomy" id="60847"/>
    <lineage>
        <taxon>Archaea</taxon>
        <taxon>Methanobacteriati</taxon>
        <taxon>Methanobacteriota</taxon>
        <taxon>Stenosarchaea group</taxon>
        <taxon>Halobacteria</taxon>
        <taxon>Halobacteriales</taxon>
        <taxon>Haloferacaceae</taxon>
        <taxon>Halogeometricum</taxon>
    </lineage>
</organism>
<dbReference type="PANTHER" id="PTHR42957">
    <property type="entry name" value="HELICASE MJ1565-RELATED"/>
    <property type="match status" value="1"/>
</dbReference>
<comment type="caution">
    <text evidence="7">The sequence shown here is derived from an EMBL/GenBank/DDBJ whole genome shotgun (WGS) entry which is preliminary data.</text>
</comment>
<evidence type="ECO:0000256" key="1">
    <source>
        <dbReference type="ARBA" id="ARBA00007816"/>
    </source>
</evidence>
<evidence type="ECO:0000313" key="8">
    <source>
        <dbReference type="Proteomes" id="UP000294028"/>
    </source>
</evidence>
<dbReference type="SUPFAM" id="SSF52540">
    <property type="entry name" value="P-loop containing nucleoside triphosphate hydrolases"/>
    <property type="match status" value="1"/>
</dbReference>
<dbReference type="Pfam" id="PF01935">
    <property type="entry name" value="DUF87"/>
    <property type="match status" value="1"/>
</dbReference>
<dbReference type="InterPro" id="IPR036390">
    <property type="entry name" value="WH_DNA-bd_sf"/>
</dbReference>
<comment type="similarity">
    <text evidence="1">Belongs to the HerA family.</text>
</comment>
<evidence type="ECO:0000256" key="4">
    <source>
        <dbReference type="ARBA" id="ARBA00048988"/>
    </source>
</evidence>
<dbReference type="AlphaFoldDB" id="A0A482TB80"/>
<dbReference type="Gene3D" id="3.40.50.300">
    <property type="entry name" value="P-loop containing nucleotide triphosphate hydrolases"/>
    <property type="match status" value="1"/>
</dbReference>
<evidence type="ECO:0000256" key="3">
    <source>
        <dbReference type="ARBA" id="ARBA00048954"/>
    </source>
</evidence>
<dbReference type="RefSeq" id="WP_129786135.1">
    <property type="nucleotide sequence ID" value="NZ_RZHH01000003.1"/>
</dbReference>
<feature type="domain" description="Helicase HerA central" evidence="6">
    <location>
        <begin position="41"/>
        <end position="87"/>
    </location>
</feature>
<evidence type="ECO:0000256" key="2">
    <source>
        <dbReference type="ARBA" id="ARBA00034617"/>
    </source>
</evidence>
<dbReference type="InterPro" id="IPR036388">
    <property type="entry name" value="WH-like_DNA-bd_sf"/>
</dbReference>
<dbReference type="SUPFAM" id="SSF46785">
    <property type="entry name" value="Winged helix' DNA-binding domain"/>
    <property type="match status" value="1"/>
</dbReference>
<keyword evidence="5" id="KW-0175">Coiled coil</keyword>